<reference evidence="1" key="1">
    <citation type="submission" date="2022-08" db="EMBL/GenBank/DDBJ databases">
        <title>Genome Sequence of Lecanicillium fungicola.</title>
        <authorList>
            <person name="Buettner E."/>
        </authorList>
    </citation>
    <scope>NUCLEOTIDE SEQUENCE</scope>
    <source>
        <strain evidence="1">Babe33</strain>
    </source>
</reference>
<name>A0ACC1N804_9HYPO</name>
<evidence type="ECO:0000313" key="1">
    <source>
        <dbReference type="EMBL" id="KAJ2974574.1"/>
    </source>
</evidence>
<evidence type="ECO:0000313" key="2">
    <source>
        <dbReference type="Proteomes" id="UP001143910"/>
    </source>
</evidence>
<organism evidence="1 2">
    <name type="scientific">Zarea fungicola</name>
    <dbReference type="NCBI Taxonomy" id="93591"/>
    <lineage>
        <taxon>Eukaryota</taxon>
        <taxon>Fungi</taxon>
        <taxon>Dikarya</taxon>
        <taxon>Ascomycota</taxon>
        <taxon>Pezizomycotina</taxon>
        <taxon>Sordariomycetes</taxon>
        <taxon>Hypocreomycetidae</taxon>
        <taxon>Hypocreales</taxon>
        <taxon>Cordycipitaceae</taxon>
        <taxon>Zarea</taxon>
    </lineage>
</organism>
<protein>
    <submittedName>
        <fullName evidence="1">Uncharacterized protein</fullName>
    </submittedName>
</protein>
<keyword evidence="2" id="KW-1185">Reference proteome</keyword>
<dbReference type="Proteomes" id="UP001143910">
    <property type="component" value="Unassembled WGS sequence"/>
</dbReference>
<accession>A0ACC1N804</accession>
<dbReference type="EMBL" id="JANJQO010000813">
    <property type="protein sequence ID" value="KAJ2974574.1"/>
    <property type="molecule type" value="Genomic_DNA"/>
</dbReference>
<proteinExistence type="predicted"/>
<gene>
    <name evidence="1" type="ORF">NQ176_g5980</name>
</gene>
<sequence>MAALHRMLQNRAEYDGAVVWDYIRHFQSFPALYLQNLLSVLPSLKSIYGRRDLPRQLMPALFTSKADAPSTSNATLPLDAATMDELTGSLHGEDSMHEFAKEHLQSLTPVALAVLAASPPPPARQGFVFHARQPSTPPASTPTAPVDKDVSQVLRAAGLYAFPLVEKEAKVAATKFFSAFITEIPVICATPVAACPLGSNTTWTPSLILVDEAGRLKEAQFTVVILHWPHSATIIAGDPRQFAPSYQASMKSSSITRGILSVAHANRQQSPAQKDLRAYFNKYSLSIGFCGLFVDLDLAKAKVANSFSSTTSARFCLELALLFGVMTPLVMMMPLATSLMLLLSRMLLPTILRNHMEVSPPIRWFLWLCCG</sequence>
<comment type="caution">
    <text evidence="1">The sequence shown here is derived from an EMBL/GenBank/DDBJ whole genome shotgun (WGS) entry which is preliminary data.</text>
</comment>